<comment type="caution">
    <text evidence="3">The sequence shown here is derived from an EMBL/GenBank/DDBJ whole genome shotgun (WGS) entry which is preliminary data.</text>
</comment>
<accession>A0A840GJR7</accession>
<dbReference type="Proteomes" id="UP000587070">
    <property type="component" value="Unassembled WGS sequence"/>
</dbReference>
<dbReference type="OrthoDB" id="8769802at2"/>
<feature type="compositionally biased region" description="Low complexity" evidence="1">
    <location>
        <begin position="242"/>
        <end position="275"/>
    </location>
</feature>
<evidence type="ECO:0008006" key="5">
    <source>
        <dbReference type="Google" id="ProtNLM"/>
    </source>
</evidence>
<organism evidence="3 4">
    <name type="scientific">Rhodocyclus tenuis</name>
    <name type="common">Rhodospirillum tenue</name>
    <dbReference type="NCBI Taxonomy" id="1066"/>
    <lineage>
        <taxon>Bacteria</taxon>
        <taxon>Pseudomonadati</taxon>
        <taxon>Pseudomonadota</taxon>
        <taxon>Betaproteobacteria</taxon>
        <taxon>Rhodocyclales</taxon>
        <taxon>Rhodocyclaceae</taxon>
        <taxon>Rhodocyclus</taxon>
    </lineage>
</organism>
<keyword evidence="2" id="KW-0732">Signal</keyword>
<protein>
    <recommendedName>
        <fullName evidence="5">Flagellar assembly protein T N-terminal domain-containing protein</fullName>
    </recommendedName>
</protein>
<dbReference type="AlphaFoldDB" id="A0A840GJR7"/>
<feature type="region of interest" description="Disordered" evidence="1">
    <location>
        <begin position="242"/>
        <end position="280"/>
    </location>
</feature>
<feature type="signal peptide" evidence="2">
    <location>
        <begin position="1"/>
        <end position="20"/>
    </location>
</feature>
<evidence type="ECO:0000313" key="3">
    <source>
        <dbReference type="EMBL" id="MBB4248409.1"/>
    </source>
</evidence>
<name>A0A840GJR7_RHOTE</name>
<evidence type="ECO:0000256" key="1">
    <source>
        <dbReference type="SAM" id="MobiDB-lite"/>
    </source>
</evidence>
<keyword evidence="4" id="KW-1185">Reference proteome</keyword>
<sequence length="548" mass="57261">MQLKKIVLALAACALGSVSATSVAETLSANGQAQVSVSGNGDLINARRVAREAAERDAVAALLRLRMNLSAADGRTAGAISDLATQLSPNLKTSFVTEGDFLTARTNLEADSAQVFDLARSLGLMSNTSMAQAKVVFLIDEYYGIATNLQPGQPLTTEVEYAHDKSSFSDKSAKVASASSAASSASSASRSSVAVAASDRTSVAGNQSSAYAARDQRAAAISDGYGGSAAAARDTRVAGAQQSSYAGSSQSSFAGSASSASANSASSSRQASYGSDVKNVNQQNDKVSFRMKQTFPDTNNAKPADGAAALISARLEQVVKQFGIVYTPERDLRVKPGSGKTRISEIERQGKFAEYTVKAGSGAFKAKYVVYGESVMSSEGSSPSGGSVCSGSLKLQSFNVDSGDGLVSGTINKRAQGSSDQDCRANLATAMATELAEVVGNTATRELQIAATQGQSFYVTIYSKTRIPPRVRREITDKLQGMAEQFAEDNVTDNARTYVMQAKGNFRSKVQDLVEDMADSMGEMKLASTKANGNRMVICVEGSCPKDF</sequence>
<proteinExistence type="predicted"/>
<gene>
    <name evidence="3" type="ORF">GGD90_002801</name>
</gene>
<evidence type="ECO:0000256" key="2">
    <source>
        <dbReference type="SAM" id="SignalP"/>
    </source>
</evidence>
<reference evidence="3 4" key="1">
    <citation type="submission" date="2020-08" db="EMBL/GenBank/DDBJ databases">
        <title>Genome sequencing of Purple Non-Sulfur Bacteria from various extreme environments.</title>
        <authorList>
            <person name="Mayer M."/>
        </authorList>
    </citation>
    <scope>NUCLEOTIDE SEQUENCE [LARGE SCALE GENOMIC DNA]</scope>
    <source>
        <strain evidence="3 4">2761</strain>
    </source>
</reference>
<dbReference type="EMBL" id="JACIGE010000011">
    <property type="protein sequence ID" value="MBB4248409.1"/>
    <property type="molecule type" value="Genomic_DNA"/>
</dbReference>
<feature type="chain" id="PRO_5032516131" description="Flagellar assembly protein T N-terminal domain-containing protein" evidence="2">
    <location>
        <begin position="21"/>
        <end position="548"/>
    </location>
</feature>
<dbReference type="RefSeq" id="WP_153116434.1">
    <property type="nucleotide sequence ID" value="NZ_JACIGE010000011.1"/>
</dbReference>
<evidence type="ECO:0000313" key="4">
    <source>
        <dbReference type="Proteomes" id="UP000587070"/>
    </source>
</evidence>